<protein>
    <submittedName>
        <fullName evidence="1">Uncharacterized protein</fullName>
    </submittedName>
</protein>
<evidence type="ECO:0000313" key="1">
    <source>
        <dbReference type="EMBL" id="KAH3888623.1"/>
    </source>
</evidence>
<dbReference type="AlphaFoldDB" id="A0A9D4N678"/>
<name>A0A9D4N678_DREPO</name>
<keyword evidence="2" id="KW-1185">Reference proteome</keyword>
<organism evidence="1 2">
    <name type="scientific">Dreissena polymorpha</name>
    <name type="common">Zebra mussel</name>
    <name type="synonym">Mytilus polymorpha</name>
    <dbReference type="NCBI Taxonomy" id="45954"/>
    <lineage>
        <taxon>Eukaryota</taxon>
        <taxon>Metazoa</taxon>
        <taxon>Spiralia</taxon>
        <taxon>Lophotrochozoa</taxon>
        <taxon>Mollusca</taxon>
        <taxon>Bivalvia</taxon>
        <taxon>Autobranchia</taxon>
        <taxon>Heteroconchia</taxon>
        <taxon>Euheterodonta</taxon>
        <taxon>Imparidentia</taxon>
        <taxon>Neoheterodontei</taxon>
        <taxon>Myida</taxon>
        <taxon>Dreissenoidea</taxon>
        <taxon>Dreissenidae</taxon>
        <taxon>Dreissena</taxon>
    </lineage>
</organism>
<comment type="caution">
    <text evidence="1">The sequence shown here is derived from an EMBL/GenBank/DDBJ whole genome shotgun (WGS) entry which is preliminary data.</text>
</comment>
<dbReference type="EMBL" id="JAIWYP010000001">
    <property type="protein sequence ID" value="KAH3888623.1"/>
    <property type="molecule type" value="Genomic_DNA"/>
</dbReference>
<sequence length="80" mass="9169">MKAVTSHIGAEGLHYVYELSARVRPYESQANMKAVASHIDDDWPIYVHDVSDLVRSYESQANMKEVTSYSYAQVHTNLFF</sequence>
<reference evidence="1" key="1">
    <citation type="journal article" date="2019" name="bioRxiv">
        <title>The Genome of the Zebra Mussel, Dreissena polymorpha: A Resource for Invasive Species Research.</title>
        <authorList>
            <person name="McCartney M.A."/>
            <person name="Auch B."/>
            <person name="Kono T."/>
            <person name="Mallez S."/>
            <person name="Zhang Y."/>
            <person name="Obille A."/>
            <person name="Becker A."/>
            <person name="Abrahante J.E."/>
            <person name="Garbe J."/>
            <person name="Badalamenti J.P."/>
            <person name="Herman A."/>
            <person name="Mangelson H."/>
            <person name="Liachko I."/>
            <person name="Sullivan S."/>
            <person name="Sone E.D."/>
            <person name="Koren S."/>
            <person name="Silverstein K.A.T."/>
            <person name="Beckman K.B."/>
            <person name="Gohl D.M."/>
        </authorList>
    </citation>
    <scope>NUCLEOTIDE SEQUENCE</scope>
    <source>
        <strain evidence="1">Duluth1</strain>
        <tissue evidence="1">Whole animal</tissue>
    </source>
</reference>
<accession>A0A9D4N678</accession>
<dbReference type="Proteomes" id="UP000828390">
    <property type="component" value="Unassembled WGS sequence"/>
</dbReference>
<gene>
    <name evidence="1" type="ORF">DPMN_012662</name>
</gene>
<reference evidence="1" key="2">
    <citation type="submission" date="2020-11" db="EMBL/GenBank/DDBJ databases">
        <authorList>
            <person name="McCartney M.A."/>
            <person name="Auch B."/>
            <person name="Kono T."/>
            <person name="Mallez S."/>
            <person name="Becker A."/>
            <person name="Gohl D.M."/>
            <person name="Silverstein K.A.T."/>
            <person name="Koren S."/>
            <person name="Bechman K.B."/>
            <person name="Herman A."/>
            <person name="Abrahante J.E."/>
            <person name="Garbe J."/>
        </authorList>
    </citation>
    <scope>NUCLEOTIDE SEQUENCE</scope>
    <source>
        <strain evidence="1">Duluth1</strain>
        <tissue evidence="1">Whole animal</tissue>
    </source>
</reference>
<proteinExistence type="predicted"/>
<evidence type="ECO:0000313" key="2">
    <source>
        <dbReference type="Proteomes" id="UP000828390"/>
    </source>
</evidence>